<name>A0AAD5HBA2_UMBRA</name>
<organism evidence="2 3">
    <name type="scientific">Umbelopsis ramanniana AG</name>
    <dbReference type="NCBI Taxonomy" id="1314678"/>
    <lineage>
        <taxon>Eukaryota</taxon>
        <taxon>Fungi</taxon>
        <taxon>Fungi incertae sedis</taxon>
        <taxon>Mucoromycota</taxon>
        <taxon>Mucoromycotina</taxon>
        <taxon>Umbelopsidomycetes</taxon>
        <taxon>Umbelopsidales</taxon>
        <taxon>Umbelopsidaceae</taxon>
        <taxon>Umbelopsis</taxon>
    </lineage>
</organism>
<sequence>MLIFSGECLSYIDSNSPCDIYALFSILLLPWIADLSIWCKSSSKMYAICFYDINTYISIKGKFTRQLGYSELLHVQRNTVLHARIEQM</sequence>
<protein>
    <submittedName>
        <fullName evidence="2">Uncharacterized protein</fullName>
    </submittedName>
</protein>
<keyword evidence="1" id="KW-1133">Transmembrane helix</keyword>
<dbReference type="Proteomes" id="UP001206595">
    <property type="component" value="Unassembled WGS sequence"/>
</dbReference>
<comment type="caution">
    <text evidence="2">The sequence shown here is derived from an EMBL/GenBank/DDBJ whole genome shotgun (WGS) entry which is preliminary data.</text>
</comment>
<proteinExistence type="predicted"/>
<dbReference type="EMBL" id="MU620935">
    <property type="protein sequence ID" value="KAI8577935.1"/>
    <property type="molecule type" value="Genomic_DNA"/>
</dbReference>
<dbReference type="GeneID" id="75915829"/>
<reference evidence="2" key="2">
    <citation type="journal article" date="2022" name="Proc. Natl. Acad. Sci. U.S.A.">
        <title>Diploid-dominant life cycles characterize the early evolution of Fungi.</title>
        <authorList>
            <person name="Amses K.R."/>
            <person name="Simmons D.R."/>
            <person name="Longcore J.E."/>
            <person name="Mondo S.J."/>
            <person name="Seto K."/>
            <person name="Jeronimo G.H."/>
            <person name="Bonds A.E."/>
            <person name="Quandt C.A."/>
            <person name="Davis W.J."/>
            <person name="Chang Y."/>
            <person name="Federici B.A."/>
            <person name="Kuo A."/>
            <person name="LaButti K."/>
            <person name="Pangilinan J."/>
            <person name="Andreopoulos W."/>
            <person name="Tritt A."/>
            <person name="Riley R."/>
            <person name="Hundley H."/>
            <person name="Johnson J."/>
            <person name="Lipzen A."/>
            <person name="Barry K."/>
            <person name="Lang B.F."/>
            <person name="Cuomo C.A."/>
            <person name="Buchler N.E."/>
            <person name="Grigoriev I.V."/>
            <person name="Spatafora J.W."/>
            <person name="Stajich J.E."/>
            <person name="James T.Y."/>
        </authorList>
    </citation>
    <scope>NUCLEOTIDE SEQUENCE</scope>
    <source>
        <strain evidence="2">AG</strain>
    </source>
</reference>
<reference evidence="2" key="1">
    <citation type="submission" date="2021-06" db="EMBL/GenBank/DDBJ databases">
        <authorList>
            <consortium name="DOE Joint Genome Institute"/>
            <person name="Mondo S.J."/>
            <person name="Amses K.R."/>
            <person name="Simmons D.R."/>
            <person name="Longcore J.E."/>
            <person name="Seto K."/>
            <person name="Alves G.H."/>
            <person name="Bonds A.E."/>
            <person name="Quandt C.A."/>
            <person name="Davis W.J."/>
            <person name="Chang Y."/>
            <person name="Letcher P.M."/>
            <person name="Powell M.J."/>
            <person name="Kuo A."/>
            <person name="Labutti K."/>
            <person name="Pangilinan J."/>
            <person name="Andreopoulos W."/>
            <person name="Tritt A."/>
            <person name="Riley R."/>
            <person name="Hundley H."/>
            <person name="Johnson J."/>
            <person name="Lipzen A."/>
            <person name="Barry K."/>
            <person name="Berbee M.L."/>
            <person name="Buchler N.E."/>
            <person name="Grigoriev I.V."/>
            <person name="Spatafora J.W."/>
            <person name="Stajich J.E."/>
            <person name="James T.Y."/>
        </authorList>
    </citation>
    <scope>NUCLEOTIDE SEQUENCE</scope>
    <source>
        <strain evidence="2">AG</strain>
    </source>
</reference>
<feature type="transmembrane region" description="Helical" evidence="1">
    <location>
        <begin position="20"/>
        <end position="38"/>
    </location>
</feature>
<gene>
    <name evidence="2" type="ORF">K450DRAFT_249954</name>
</gene>
<keyword evidence="1" id="KW-0812">Transmembrane</keyword>
<dbReference type="RefSeq" id="XP_051442939.1">
    <property type="nucleotide sequence ID" value="XM_051590486.1"/>
</dbReference>
<keyword evidence="1" id="KW-0472">Membrane</keyword>
<keyword evidence="3" id="KW-1185">Reference proteome</keyword>
<evidence type="ECO:0000313" key="2">
    <source>
        <dbReference type="EMBL" id="KAI8577935.1"/>
    </source>
</evidence>
<evidence type="ECO:0000313" key="3">
    <source>
        <dbReference type="Proteomes" id="UP001206595"/>
    </source>
</evidence>
<dbReference type="AlphaFoldDB" id="A0AAD5HBA2"/>
<accession>A0AAD5HBA2</accession>
<evidence type="ECO:0000256" key="1">
    <source>
        <dbReference type="SAM" id="Phobius"/>
    </source>
</evidence>
<feature type="non-terminal residue" evidence="2">
    <location>
        <position position="88"/>
    </location>
</feature>